<dbReference type="Proteomes" id="UP000673383">
    <property type="component" value="Unassembled WGS sequence"/>
</dbReference>
<evidence type="ECO:0000313" key="6">
    <source>
        <dbReference type="EMBL" id="MBP1298515.1"/>
    </source>
</evidence>
<dbReference type="Pfam" id="PF03466">
    <property type="entry name" value="LysR_substrate"/>
    <property type="match status" value="1"/>
</dbReference>
<dbReference type="GO" id="GO:0003677">
    <property type="term" value="F:DNA binding"/>
    <property type="evidence" value="ECO:0007669"/>
    <property type="project" value="UniProtKB-KW"/>
</dbReference>
<evidence type="ECO:0000256" key="5">
    <source>
        <dbReference type="ARBA" id="ARBA00023163"/>
    </source>
</evidence>
<dbReference type="GO" id="GO:0032993">
    <property type="term" value="C:protein-DNA complex"/>
    <property type="evidence" value="ECO:0007669"/>
    <property type="project" value="TreeGrafter"/>
</dbReference>
<dbReference type="AlphaFoldDB" id="A0A1E3EQE0"/>
<comment type="caution">
    <text evidence="6">The sequence shown here is derived from an EMBL/GenBank/DDBJ whole genome shotgun (WGS) entry which is preliminary data.</text>
</comment>
<dbReference type="GO" id="GO:0003700">
    <property type="term" value="F:DNA-binding transcription factor activity"/>
    <property type="evidence" value="ECO:0007669"/>
    <property type="project" value="InterPro"/>
</dbReference>
<organism evidence="6 7">
    <name type="scientific">Bradyrhizobium elkanii</name>
    <dbReference type="NCBI Taxonomy" id="29448"/>
    <lineage>
        <taxon>Bacteria</taxon>
        <taxon>Pseudomonadati</taxon>
        <taxon>Pseudomonadota</taxon>
        <taxon>Alphaproteobacteria</taxon>
        <taxon>Hyphomicrobiales</taxon>
        <taxon>Nitrobacteraceae</taxon>
        <taxon>Bradyrhizobium</taxon>
    </lineage>
</organism>
<dbReference type="InterPro" id="IPR005119">
    <property type="entry name" value="LysR_subst-bd"/>
</dbReference>
<dbReference type="EMBL" id="JAFICZ010000001">
    <property type="protein sequence ID" value="MBP1298515.1"/>
    <property type="molecule type" value="Genomic_DNA"/>
</dbReference>
<dbReference type="eggNOG" id="COG0583">
    <property type="taxonomic scope" value="Bacteria"/>
</dbReference>
<sequence length="306" mass="34237">MSLTFRQVRHFIATAETGRVSAAAAALSVTQSAVTASIKALEAELGHKLFDRHSNGVTLTFDGREFLQRARAIEASVSDAIRGPHRWGMQVDGTVDVAVSYTIAGYFLPPLLSRFWRSFPGITVRLHEFSRDAIEQSLISGSVDAAIMLVANLHDRHSIRSRLLLRSPRRLWTCVNHPLLRKDSIKLADLASEPYLMLTVDEAERSAMRYWQHTAYVPNVIFRTLSVEAVRSMVATGMGITILSDMVYRPWSLEGHRIDLKTLDDDVHTMDVGLAWKDKTKLSPAARAFCEFVAHSYPGSEPVQFE</sequence>
<dbReference type="InterPro" id="IPR000847">
    <property type="entry name" value="LysR_HTH_N"/>
</dbReference>
<reference evidence="6" key="1">
    <citation type="submission" date="2021-02" db="EMBL/GenBank/DDBJ databases">
        <title>Genomic Encyclopedia of Type Strains, Phase IV (KMG-V): Genome sequencing to study the core and pangenomes of soil and plant-associated prokaryotes.</title>
        <authorList>
            <person name="Whitman W."/>
        </authorList>
    </citation>
    <scope>NUCLEOTIDE SEQUENCE</scope>
    <source>
        <strain evidence="6">USDA 406</strain>
    </source>
</reference>
<evidence type="ECO:0000256" key="2">
    <source>
        <dbReference type="ARBA" id="ARBA00009437"/>
    </source>
</evidence>
<proteinExistence type="inferred from homology"/>
<dbReference type="Gene3D" id="3.40.190.10">
    <property type="entry name" value="Periplasmic binding protein-like II"/>
    <property type="match status" value="2"/>
</dbReference>
<dbReference type="PANTHER" id="PTHR30346">
    <property type="entry name" value="TRANSCRIPTIONAL DUAL REGULATOR HCAR-RELATED"/>
    <property type="match status" value="1"/>
</dbReference>
<dbReference type="FunFam" id="1.10.10.10:FF:000001">
    <property type="entry name" value="LysR family transcriptional regulator"/>
    <property type="match status" value="1"/>
</dbReference>
<evidence type="ECO:0000256" key="1">
    <source>
        <dbReference type="ARBA" id="ARBA00003502"/>
    </source>
</evidence>
<dbReference type="SUPFAM" id="SSF46785">
    <property type="entry name" value="Winged helix' DNA-binding domain"/>
    <property type="match status" value="1"/>
</dbReference>
<evidence type="ECO:0000256" key="3">
    <source>
        <dbReference type="ARBA" id="ARBA00023015"/>
    </source>
</evidence>
<dbReference type="OrthoDB" id="8437302at2"/>
<dbReference type="GeneID" id="92955672"/>
<accession>A0A1E3EQE0</accession>
<comment type="function">
    <text evidence="1">NodD regulates the expression of the nodABCFE genes which encode other nodulation proteins. NodD is also a negative regulator of its own expression. Binds flavonoids as inducers.</text>
</comment>
<dbReference type="InterPro" id="IPR036388">
    <property type="entry name" value="WH-like_DNA-bd_sf"/>
</dbReference>
<dbReference type="PROSITE" id="PS50931">
    <property type="entry name" value="HTH_LYSR"/>
    <property type="match status" value="1"/>
</dbReference>
<dbReference type="PANTHER" id="PTHR30346:SF0">
    <property type="entry name" value="HCA OPERON TRANSCRIPTIONAL ACTIVATOR HCAR"/>
    <property type="match status" value="1"/>
</dbReference>
<evidence type="ECO:0000256" key="4">
    <source>
        <dbReference type="ARBA" id="ARBA00023125"/>
    </source>
</evidence>
<comment type="similarity">
    <text evidence="2">Belongs to the LysR transcriptional regulatory family.</text>
</comment>
<dbReference type="PRINTS" id="PR00039">
    <property type="entry name" value="HTHLYSR"/>
</dbReference>
<evidence type="ECO:0000313" key="7">
    <source>
        <dbReference type="Proteomes" id="UP000673383"/>
    </source>
</evidence>
<keyword evidence="4 6" id="KW-0238">DNA-binding</keyword>
<keyword evidence="5" id="KW-0804">Transcription</keyword>
<dbReference type="Pfam" id="PF00126">
    <property type="entry name" value="HTH_1"/>
    <property type="match status" value="1"/>
</dbReference>
<dbReference type="SUPFAM" id="SSF53850">
    <property type="entry name" value="Periplasmic binding protein-like II"/>
    <property type="match status" value="1"/>
</dbReference>
<name>A0A1E3EQE0_BRAEL</name>
<dbReference type="InterPro" id="IPR036390">
    <property type="entry name" value="WH_DNA-bd_sf"/>
</dbReference>
<dbReference type="RefSeq" id="WP_018270957.1">
    <property type="nucleotide sequence ID" value="NZ_BJNL01000039.1"/>
</dbReference>
<dbReference type="Gene3D" id="1.10.10.10">
    <property type="entry name" value="Winged helix-like DNA-binding domain superfamily/Winged helix DNA-binding domain"/>
    <property type="match status" value="1"/>
</dbReference>
<protein>
    <submittedName>
        <fullName evidence="6">DNA-binding transcriptional LysR family regulator</fullName>
    </submittedName>
</protein>
<gene>
    <name evidence="6" type="ORF">JOH49_008268</name>
</gene>
<keyword evidence="3" id="KW-0805">Transcription regulation</keyword>